<dbReference type="GO" id="GO:0050660">
    <property type="term" value="F:flavin adenine dinucleotide binding"/>
    <property type="evidence" value="ECO:0007669"/>
    <property type="project" value="InterPro"/>
</dbReference>
<evidence type="ECO:0000313" key="6">
    <source>
        <dbReference type="EMBL" id="KPY82540.1"/>
    </source>
</evidence>
<dbReference type="GO" id="GO:0016627">
    <property type="term" value="F:oxidoreductase activity, acting on the CH-CH group of donors"/>
    <property type="evidence" value="ECO:0007669"/>
    <property type="project" value="InterPro"/>
</dbReference>
<dbReference type="Pfam" id="PF02770">
    <property type="entry name" value="Acyl-CoA_dh_M"/>
    <property type="match status" value="1"/>
</dbReference>
<dbReference type="Gene3D" id="2.40.110.10">
    <property type="entry name" value="Butyryl-CoA Dehydrogenase, subunit A, domain 2"/>
    <property type="match status" value="1"/>
</dbReference>
<dbReference type="EMBL" id="LJRM01000163">
    <property type="protein sequence ID" value="KPY82540.1"/>
    <property type="molecule type" value="Genomic_DNA"/>
</dbReference>
<dbReference type="Proteomes" id="UP000050474">
    <property type="component" value="Unassembled WGS sequence"/>
</dbReference>
<gene>
    <name evidence="6" type="ORF">ALO44_02381</name>
</gene>
<dbReference type="Gene3D" id="1.20.140.10">
    <property type="entry name" value="Butyryl-CoA Dehydrogenase, subunit A, domain 3"/>
    <property type="match status" value="1"/>
</dbReference>
<dbReference type="SUPFAM" id="SSF47203">
    <property type="entry name" value="Acyl-CoA dehydrogenase C-terminal domain-like"/>
    <property type="match status" value="1"/>
</dbReference>
<feature type="domain" description="Acyl-CoA oxidase/dehydrogenase middle" evidence="3">
    <location>
        <begin position="149"/>
        <end position="239"/>
    </location>
</feature>
<accession>A0A0Q0AZD0</accession>
<dbReference type="SUPFAM" id="SSF56645">
    <property type="entry name" value="Acyl-CoA dehydrogenase NM domain-like"/>
    <property type="match status" value="1"/>
</dbReference>
<keyword evidence="1" id="KW-0285">Flavoprotein</keyword>
<dbReference type="AlphaFoldDB" id="A0A0Q0AZD0"/>
<dbReference type="PANTHER" id="PTHR43831:SF1">
    <property type="entry name" value="ISOBUTYRYL-COA DEHYDROGENASE, MITOCHONDRIAL"/>
    <property type="match status" value="1"/>
</dbReference>
<dbReference type="STRING" id="129140.ALO44_02381"/>
<dbReference type="InterPro" id="IPR013107">
    <property type="entry name" value="Acyl-CoA_DH_C"/>
</dbReference>
<evidence type="ECO:0000259" key="4">
    <source>
        <dbReference type="Pfam" id="PF02771"/>
    </source>
</evidence>
<reference evidence="6 7" key="1">
    <citation type="submission" date="2015-09" db="EMBL/GenBank/DDBJ databases">
        <title>Genome announcement of multiple Pseudomonas syringae strains.</title>
        <authorList>
            <person name="Thakur S."/>
            <person name="Wang P.W."/>
            <person name="Gong Y."/>
            <person name="Weir B.S."/>
            <person name="Guttman D.S."/>
        </authorList>
    </citation>
    <scope>NUCLEOTIDE SEQUENCE [LARGE SCALE GENOMIC DNA]</scope>
    <source>
        <strain evidence="6 7">ICMP4091</strain>
    </source>
</reference>
<dbReference type="InterPro" id="IPR013786">
    <property type="entry name" value="AcylCoA_DH/ox_N"/>
</dbReference>
<dbReference type="InterPro" id="IPR009100">
    <property type="entry name" value="AcylCoA_DH/oxidase_NM_dom_sf"/>
</dbReference>
<sequence>MLHNRCEKDPRMTLSTLRPTQRQHVPSLESAEDFGERLAALTATLAETAEQYDISAEFPHANFELLHTHGLLGLTVPTELGGGGADLPRAQQVVSAVAKGEPSTALILVMQYLQHSRLQENRNWPSHLRVQVAEEAVRDGALINALRVEPDLGTPARGGLPGTIARRSANGWHISGSKIYSTGSHGLTWFAVWARSDDDDPLVGSWLVHKDTPGIRIIEDWDHLGMRATSSHEVRFDNVRVPLDHAVSVSPWSAPQSELDGAGMLWMSVLLSSVYDGIAHSARDWLVNWLEQRTPSNLGAALSTLPRFQETVGQIDTLLFANQSLLHSAAHGYTSAQHAAQIKYLVTGNAIRAVGLAIEASGNPGLSRSNPLQRHYRNVLCGRVHTPQNDAVLMGVGKAAFAARSKDQQSGR</sequence>
<evidence type="ECO:0000259" key="3">
    <source>
        <dbReference type="Pfam" id="PF02770"/>
    </source>
</evidence>
<dbReference type="PIRSF" id="PIRSF016578">
    <property type="entry name" value="HsaA"/>
    <property type="match status" value="1"/>
</dbReference>
<dbReference type="PATRIC" id="fig|129140.3.peg.3077"/>
<dbReference type="InterPro" id="IPR052547">
    <property type="entry name" value="Mito_Isobutyryl-CoADH"/>
</dbReference>
<feature type="domain" description="Acyl-CoA dehydrogenase C-terminal" evidence="5">
    <location>
        <begin position="273"/>
        <end position="386"/>
    </location>
</feature>
<evidence type="ECO:0000259" key="5">
    <source>
        <dbReference type="Pfam" id="PF08028"/>
    </source>
</evidence>
<dbReference type="CDD" id="cd00567">
    <property type="entry name" value="ACAD"/>
    <property type="match status" value="1"/>
</dbReference>
<dbReference type="PANTHER" id="PTHR43831">
    <property type="entry name" value="ISOBUTYRYL-COA DEHYDROGENASE"/>
    <property type="match status" value="1"/>
</dbReference>
<organism evidence="6 7">
    <name type="scientific">Pseudomonas syringae pv. tagetis</name>
    <dbReference type="NCBI Taxonomy" id="129140"/>
    <lineage>
        <taxon>Bacteria</taxon>
        <taxon>Pseudomonadati</taxon>
        <taxon>Pseudomonadota</taxon>
        <taxon>Gammaproteobacteria</taxon>
        <taxon>Pseudomonadales</taxon>
        <taxon>Pseudomonadaceae</taxon>
        <taxon>Pseudomonas</taxon>
    </lineage>
</organism>
<dbReference type="InterPro" id="IPR006091">
    <property type="entry name" value="Acyl-CoA_Oxase/DH_mid-dom"/>
</dbReference>
<dbReference type="Gene3D" id="1.10.540.10">
    <property type="entry name" value="Acyl-CoA dehydrogenase/oxidase, N-terminal domain"/>
    <property type="match status" value="1"/>
</dbReference>
<dbReference type="InterPro" id="IPR036250">
    <property type="entry name" value="AcylCo_DH-like_C"/>
</dbReference>
<dbReference type="InterPro" id="IPR037069">
    <property type="entry name" value="AcylCoA_DH/ox_N_sf"/>
</dbReference>
<proteinExistence type="predicted"/>
<dbReference type="Pfam" id="PF08028">
    <property type="entry name" value="Acyl-CoA_dh_2"/>
    <property type="match status" value="1"/>
</dbReference>
<name>A0A0Q0AZD0_9PSED</name>
<comment type="caution">
    <text evidence="6">The sequence shown here is derived from an EMBL/GenBank/DDBJ whole genome shotgun (WGS) entry which is preliminary data.</text>
</comment>
<feature type="domain" description="Acyl-CoA dehydrogenase/oxidase N-terminal" evidence="4">
    <location>
        <begin position="43"/>
        <end position="110"/>
    </location>
</feature>
<protein>
    <submittedName>
        <fullName evidence="6">Acyl-CoA dehydrogenase</fullName>
    </submittedName>
</protein>
<evidence type="ECO:0000256" key="2">
    <source>
        <dbReference type="ARBA" id="ARBA00023002"/>
    </source>
</evidence>
<keyword evidence="2" id="KW-0560">Oxidoreductase</keyword>
<evidence type="ECO:0000313" key="7">
    <source>
        <dbReference type="Proteomes" id="UP000050474"/>
    </source>
</evidence>
<dbReference type="InterPro" id="IPR046373">
    <property type="entry name" value="Acyl-CoA_Oxase/DH_mid-dom_sf"/>
</dbReference>
<dbReference type="Pfam" id="PF02771">
    <property type="entry name" value="Acyl-CoA_dh_N"/>
    <property type="match status" value="1"/>
</dbReference>
<evidence type="ECO:0000256" key="1">
    <source>
        <dbReference type="ARBA" id="ARBA00022630"/>
    </source>
</evidence>